<gene>
    <name evidence="2" type="ORF">CSB93_4465</name>
</gene>
<feature type="region of interest" description="Disordered" evidence="1">
    <location>
        <begin position="1"/>
        <end position="40"/>
    </location>
</feature>
<accession>A0A2R3J4C4</accession>
<dbReference type="AlphaFoldDB" id="A0A2R3J4C4"/>
<name>A0A2R3J4C4_9PSED</name>
<organism evidence="2 3">
    <name type="scientific">Pseudomonas paraeruginosa</name>
    <dbReference type="NCBI Taxonomy" id="2994495"/>
    <lineage>
        <taxon>Bacteria</taxon>
        <taxon>Pseudomonadati</taxon>
        <taxon>Pseudomonadota</taxon>
        <taxon>Gammaproteobacteria</taxon>
        <taxon>Pseudomonadales</taxon>
        <taxon>Pseudomonadaceae</taxon>
        <taxon>Pseudomonas</taxon>
    </lineage>
</organism>
<protein>
    <submittedName>
        <fullName evidence="2">Uncharacterized protein</fullName>
    </submittedName>
</protein>
<evidence type="ECO:0000256" key="1">
    <source>
        <dbReference type="SAM" id="MobiDB-lite"/>
    </source>
</evidence>
<keyword evidence="3" id="KW-1185">Reference proteome</keyword>
<reference evidence="2 3" key="1">
    <citation type="submission" date="2018-02" db="EMBL/GenBank/DDBJ databases">
        <title>FDA/CDC Antimicrobial Resistant Isolate Bank Genome Sequencing.</title>
        <authorList>
            <person name="Benahmed F.H."/>
            <person name="Lutgring J.D."/>
            <person name="Yoo B."/>
            <person name="Machado M."/>
            <person name="Brown A."/>
            <person name="McAllister G."/>
            <person name="Perry A."/>
            <person name="Halpin A.L."/>
            <person name="Vavikolanu K."/>
            <person name="Ott S."/>
            <person name="Zhao X."/>
            <person name="Tallon L.J."/>
            <person name="Sadzewicz L."/>
            <person name="Aluvathingal J."/>
            <person name="Nadendla S."/>
            <person name="Voskania-kordi A."/>
            <person name="Simonyan V."/>
            <person name="Patel J."/>
            <person name="Shawar R.M."/>
        </authorList>
    </citation>
    <scope>NUCLEOTIDE SEQUENCE [LARGE SCALE GENOMIC DNA]</scope>
    <source>
        <strain evidence="2 3">AR_0356</strain>
    </source>
</reference>
<dbReference type="Proteomes" id="UP000238390">
    <property type="component" value="Chromosome"/>
</dbReference>
<sequence>MRQGAHRACPESGLRPPGLHPPGPRSQPGGLQHVGATGAG</sequence>
<dbReference type="EMBL" id="CP027169">
    <property type="protein sequence ID" value="AVK08973.1"/>
    <property type="molecule type" value="Genomic_DNA"/>
</dbReference>
<proteinExistence type="predicted"/>
<evidence type="ECO:0000313" key="2">
    <source>
        <dbReference type="EMBL" id="AVK08973.1"/>
    </source>
</evidence>
<evidence type="ECO:0000313" key="3">
    <source>
        <dbReference type="Proteomes" id="UP000238390"/>
    </source>
</evidence>